<dbReference type="Pfam" id="PF07106">
    <property type="entry name" value="WHD_TBPIP"/>
    <property type="match status" value="1"/>
</dbReference>
<evidence type="ECO:0000259" key="2">
    <source>
        <dbReference type="Pfam" id="PF07106"/>
    </source>
</evidence>
<keyword evidence="4" id="KW-1185">Reference proteome</keyword>
<comment type="caution">
    <text evidence="3">The sequence shown here is derived from an EMBL/GenBank/DDBJ whole genome shotgun (WGS) entry which is preliminary data.</text>
</comment>
<reference evidence="4" key="2">
    <citation type="submission" date="2015-07" db="EMBL/GenBank/DDBJ databases">
        <title>Contrasting host-pathogen interactions and genome evolution in two generalist and specialist microsporidian pathogens of mosquitoes.</title>
        <authorList>
            <consortium name="The Broad Institute Genomics Platform"/>
            <consortium name="The Broad Institute Genome Sequencing Center for Infectious Disease"/>
            <person name="Cuomo C.A."/>
            <person name="Sanscrainte N.D."/>
            <person name="Goldberg J.M."/>
            <person name="Heiman D."/>
            <person name="Young S."/>
            <person name="Zeng Q."/>
            <person name="Becnel J.J."/>
            <person name="Birren B.W."/>
        </authorList>
    </citation>
    <scope>NUCLEOTIDE SEQUENCE [LARGE SCALE GENOMIC DNA]</scope>
    <source>
        <strain evidence="4">USNM 41457</strain>
    </source>
</reference>
<feature type="compositionally biased region" description="Basic residues" evidence="1">
    <location>
        <begin position="201"/>
        <end position="211"/>
    </location>
</feature>
<sequence length="393" mass="44519">MSQNQLNEYHILNDTEYSSQKKDEKNQNIISKEESLYPPYNEKDGVPNSQITDKSMNLPNFDTFKDISEHILVNLKTDLTYPENLFNMSQTEQHTNNNEKFQKSEENDKMEGTEILIEEENGVEQISEKQTVPKSLESSKENYSENKCSNNVERNSIIESSSKSEDYENEITQHSENSETGSPHTNNLKENLKKEKINTVKTKKAPAKGRAKVSMPTKLRNSRAKAASKASYSDDESTQINSMDISESNYDTECDDIENKKKKSTERTLSASIKLRPKSLSRASTDQDEKAPKRQAVSRKSIGKTASGKKSPEELAKIVHDFMKTKSRPYPISELVLIFKDDATKPTILAACDDLAEKNILIKKENGKSVLYLINKAASNISDDEIKSLNRKK</sequence>
<protein>
    <recommendedName>
        <fullName evidence="2">Homologous-pairing protein 2 winged helix domain-containing protein</fullName>
    </recommendedName>
</protein>
<evidence type="ECO:0000313" key="3">
    <source>
        <dbReference type="EMBL" id="EJW03110.1"/>
    </source>
</evidence>
<dbReference type="EMBL" id="AFBI03000045">
    <property type="protein sequence ID" value="EJW03110.1"/>
    <property type="molecule type" value="Genomic_DNA"/>
</dbReference>
<accession>J9DKK0</accession>
<dbReference type="VEuPathDB" id="MicrosporidiaDB:EDEG_02518"/>
<reference evidence="3 4" key="1">
    <citation type="submission" date="2011-08" db="EMBL/GenBank/DDBJ databases">
        <authorList>
            <person name="Liu Z.J."/>
            <person name="Shi F.L."/>
            <person name="Lu J.Q."/>
            <person name="Li M."/>
            <person name="Wang Z.L."/>
        </authorList>
    </citation>
    <scope>NUCLEOTIDE SEQUENCE [LARGE SCALE GENOMIC DNA]</scope>
    <source>
        <strain evidence="3 4">USNM 41457</strain>
    </source>
</reference>
<proteinExistence type="predicted"/>
<dbReference type="InterPro" id="IPR010776">
    <property type="entry name" value="Hop2_WH_dom"/>
</dbReference>
<dbReference type="AlphaFoldDB" id="J9DKK0"/>
<feature type="domain" description="Homologous-pairing protein 2 winged helix" evidence="2">
    <location>
        <begin position="316"/>
        <end position="375"/>
    </location>
</feature>
<dbReference type="Proteomes" id="UP000003163">
    <property type="component" value="Unassembled WGS sequence"/>
</dbReference>
<evidence type="ECO:0000256" key="1">
    <source>
        <dbReference type="SAM" id="MobiDB-lite"/>
    </source>
</evidence>
<dbReference type="InParanoid" id="J9DKK0"/>
<feature type="compositionally biased region" description="Polar residues" evidence="1">
    <location>
        <begin position="145"/>
        <end position="161"/>
    </location>
</feature>
<dbReference type="HOGENOM" id="CLU_702133_0_0_1"/>
<feature type="compositionally biased region" description="Basic and acidic residues" evidence="1">
    <location>
        <begin position="19"/>
        <end position="45"/>
    </location>
</feature>
<feature type="region of interest" description="Disordered" evidence="1">
    <location>
        <begin position="124"/>
        <end position="310"/>
    </location>
</feature>
<feature type="compositionally biased region" description="Basic and acidic residues" evidence="1">
    <location>
        <begin position="162"/>
        <end position="177"/>
    </location>
</feature>
<name>J9DKK0_EDHAE</name>
<gene>
    <name evidence="3" type="ORF">EDEG_02518</name>
</gene>
<feature type="region of interest" description="Disordered" evidence="1">
    <location>
        <begin position="1"/>
        <end position="54"/>
    </location>
</feature>
<dbReference type="InterPro" id="IPR036388">
    <property type="entry name" value="WH-like_DNA-bd_sf"/>
</dbReference>
<dbReference type="Gene3D" id="1.10.10.10">
    <property type="entry name" value="Winged helix-like DNA-binding domain superfamily/Winged helix DNA-binding domain"/>
    <property type="match status" value="1"/>
</dbReference>
<organism evidence="3 4">
    <name type="scientific">Edhazardia aedis (strain USNM 41457)</name>
    <name type="common">Microsporidian parasite</name>
    <dbReference type="NCBI Taxonomy" id="1003232"/>
    <lineage>
        <taxon>Eukaryota</taxon>
        <taxon>Fungi</taxon>
        <taxon>Fungi incertae sedis</taxon>
        <taxon>Microsporidia</taxon>
        <taxon>Edhazardia</taxon>
    </lineage>
</organism>
<evidence type="ECO:0000313" key="4">
    <source>
        <dbReference type="Proteomes" id="UP000003163"/>
    </source>
</evidence>
<feature type="compositionally biased region" description="Polar residues" evidence="1">
    <location>
        <begin position="238"/>
        <end position="249"/>
    </location>
</feature>